<dbReference type="InterPro" id="IPR003961">
    <property type="entry name" value="FN3_dom"/>
</dbReference>
<evidence type="ECO:0000313" key="5">
    <source>
        <dbReference type="Proteomes" id="UP000239872"/>
    </source>
</evidence>
<dbReference type="PANTHER" id="PTHR46708:SF2">
    <property type="entry name" value="FIBRONECTIN TYPE-III DOMAIN-CONTAINING PROTEIN"/>
    <property type="match status" value="1"/>
</dbReference>
<accession>A0A2S7SWP4</accession>
<dbReference type="PROSITE" id="PS50853">
    <property type="entry name" value="FN3"/>
    <property type="match status" value="1"/>
</dbReference>
<dbReference type="Gene3D" id="2.60.40.10">
    <property type="entry name" value="Immunoglobulins"/>
    <property type="match status" value="3"/>
</dbReference>
<reference evidence="4 5" key="1">
    <citation type="submission" date="2018-01" db="EMBL/GenBank/DDBJ databases">
        <title>A novel member of the phylum Bacteroidetes isolated from glacier ice.</title>
        <authorList>
            <person name="Liu Q."/>
            <person name="Xin Y.-H."/>
        </authorList>
    </citation>
    <scope>NUCLEOTIDE SEQUENCE [LARGE SCALE GENOMIC DNA]</scope>
    <source>
        <strain evidence="4 5">RB1R16</strain>
    </source>
</reference>
<dbReference type="RefSeq" id="WP_105039673.1">
    <property type="nucleotide sequence ID" value="NZ_PPSL01000003.1"/>
</dbReference>
<sequence length="743" mass="75876">MKTNFLRLFKVFACLLFVALWSSEVKAQYCTPTFFQGCALSGSIDNFSVTGASATAISDLGTGCSSTGTLPVTCYRDMHTTMSVTFNPGSSYTASISTAIGFIPADVQIFIDFNDNFSFTDAGETVGGGTFSLIGSTSITILIPSGAAAGVHRMRIVASGDEFYPSVNPCPSYSILGGGTNTIGEVHDYNVNISGTVTTCPAVTGLTVSAIAATTATLNWTAATGAIGYEWAVTTSATPPASGTLTTLTTANATALTASTAYYAHVRTKCSATSFSSWVSVPFTTLSTTGCAAPAVTLGAGTSSTQIVNWTAVTGAIGYEWSVTTSATPPASGTATTLLTATASGLTASTAYYAHVRTKCSATSFSAWISIPFTTAASTTTCAAPSLSLGAGTSTTQIVNWAAITGATGYEWVVDMVATAPTGSGTGTTLTTFTATGLTAATTYYAHVRTNCGTSNSTWTTIPFTTGPSTAGCNPVTGLTASAITATTATISWTAVTGSVGYQYVINNVVTAPTGSGTNIATTTYNATALTAGTTYYAHVRDSCGPTSLSVWNTIPFTTLSTTCNAVTSLVASAITSNSATITWVRPTGTIAAQYVIDNNPANPTVSGTTTTLSTRNLTGLSSSTTYYAHVRDTCGATALSAWVTIPITTLASGVGVVDINAENGFGINAYPNPVSGALTVEIQGGLDNEGMIQVMDVTGKLLKVIPATDRTVSIDMSGLSTGLYLVRYSDAAHSQTIKINKQ</sequence>
<dbReference type="InterPro" id="IPR045474">
    <property type="entry name" value="GEVED"/>
</dbReference>
<dbReference type="AlphaFoldDB" id="A0A2S7SWP4"/>
<dbReference type="PANTHER" id="PTHR46708">
    <property type="entry name" value="TENASCIN"/>
    <property type="match status" value="1"/>
</dbReference>
<dbReference type="OrthoDB" id="728034at2"/>
<dbReference type="Pfam" id="PF20009">
    <property type="entry name" value="GEVED"/>
    <property type="match status" value="1"/>
</dbReference>
<dbReference type="NCBIfam" id="TIGR04183">
    <property type="entry name" value="Por_Secre_tail"/>
    <property type="match status" value="1"/>
</dbReference>
<name>A0A2S7SWP4_9BACT</name>
<keyword evidence="5" id="KW-1185">Reference proteome</keyword>
<gene>
    <name evidence="4" type="ORF">CJD36_013325</name>
</gene>
<proteinExistence type="predicted"/>
<dbReference type="SMART" id="SM00060">
    <property type="entry name" value="FN3"/>
    <property type="match status" value="5"/>
</dbReference>
<keyword evidence="1" id="KW-0677">Repeat</keyword>
<feature type="signal peptide" evidence="2">
    <location>
        <begin position="1"/>
        <end position="27"/>
    </location>
</feature>
<evidence type="ECO:0000256" key="1">
    <source>
        <dbReference type="ARBA" id="ARBA00022737"/>
    </source>
</evidence>
<feature type="domain" description="Fibronectin type-III" evidence="3">
    <location>
        <begin position="566"/>
        <end position="654"/>
    </location>
</feature>
<dbReference type="InterPro" id="IPR036116">
    <property type="entry name" value="FN3_sf"/>
</dbReference>
<dbReference type="InterPro" id="IPR013783">
    <property type="entry name" value="Ig-like_fold"/>
</dbReference>
<organism evidence="4 5">
    <name type="scientific">Flavipsychrobacter stenotrophus</name>
    <dbReference type="NCBI Taxonomy" id="2077091"/>
    <lineage>
        <taxon>Bacteria</taxon>
        <taxon>Pseudomonadati</taxon>
        <taxon>Bacteroidota</taxon>
        <taxon>Chitinophagia</taxon>
        <taxon>Chitinophagales</taxon>
        <taxon>Chitinophagaceae</taxon>
        <taxon>Flavipsychrobacter</taxon>
    </lineage>
</organism>
<dbReference type="EMBL" id="PPSL01000003">
    <property type="protein sequence ID" value="PQJ10946.1"/>
    <property type="molecule type" value="Genomic_DNA"/>
</dbReference>
<feature type="chain" id="PRO_5015690494" description="Fibronectin type-III domain-containing protein" evidence="2">
    <location>
        <begin position="28"/>
        <end position="743"/>
    </location>
</feature>
<comment type="caution">
    <text evidence="4">The sequence shown here is derived from an EMBL/GenBank/DDBJ whole genome shotgun (WGS) entry which is preliminary data.</text>
</comment>
<dbReference type="SUPFAM" id="SSF49265">
    <property type="entry name" value="Fibronectin type III"/>
    <property type="match status" value="1"/>
</dbReference>
<dbReference type="CDD" id="cd00063">
    <property type="entry name" value="FN3"/>
    <property type="match status" value="1"/>
</dbReference>
<dbReference type="Proteomes" id="UP000239872">
    <property type="component" value="Unassembled WGS sequence"/>
</dbReference>
<evidence type="ECO:0000256" key="2">
    <source>
        <dbReference type="SAM" id="SignalP"/>
    </source>
</evidence>
<evidence type="ECO:0000259" key="3">
    <source>
        <dbReference type="PROSITE" id="PS50853"/>
    </source>
</evidence>
<dbReference type="InterPro" id="IPR050991">
    <property type="entry name" value="ECM_Regulatory_Proteins"/>
</dbReference>
<evidence type="ECO:0000313" key="4">
    <source>
        <dbReference type="EMBL" id="PQJ10946.1"/>
    </source>
</evidence>
<dbReference type="Pfam" id="PF00041">
    <property type="entry name" value="fn3"/>
    <property type="match status" value="1"/>
</dbReference>
<protein>
    <recommendedName>
        <fullName evidence="3">Fibronectin type-III domain-containing protein</fullName>
    </recommendedName>
</protein>
<dbReference type="InterPro" id="IPR026444">
    <property type="entry name" value="Secre_tail"/>
</dbReference>
<keyword evidence="2" id="KW-0732">Signal</keyword>
<dbReference type="Pfam" id="PF18962">
    <property type="entry name" value="Por_Secre_tail"/>
    <property type="match status" value="1"/>
</dbReference>